<feature type="transmembrane region" description="Helical" evidence="7">
    <location>
        <begin position="122"/>
        <end position="145"/>
    </location>
</feature>
<evidence type="ECO:0000256" key="5">
    <source>
        <dbReference type="ARBA" id="ARBA00022989"/>
    </source>
</evidence>
<evidence type="ECO:0000313" key="10">
    <source>
        <dbReference type="Proteomes" id="UP000466514"/>
    </source>
</evidence>
<sequence length="516" mass="53159">MSRPGTALSAVTIPVSLIALWQLLSWTLPFDYLPAPADIAAALPAEVRSGALLSAIAHTLGVALTASAIAGGVGTVAGLAFGLAPRVGRWATASIEAFRTVPAVTLIPATVLAFGPTRRAEILLATYAAVWPIVLNTAGAVGSVHPRQFDIAKTFRLTAYDTLRKIVIPAATPVWLVGARLSVILAFLVTVVAEMVITPAGLGGALVQSLNALAPERMWVYAITCGAVGFVLNLVLRNAVRAVLPMHPVAGPGGTVRRAPAPSARGLIPLAVLLVAWQLTASPNSLVAPPPVQWFAALADLHAESSLLPAVGRTLVTYLAGLFAATVLGSAAGAVIGASHRIDRAVSPSLDFVAAIPGAALVPLLVLLFGTSLVSGIAAVTLIVTWPILLSTATARRAVPLVRLDVSRTMALSPWRRWSAVILPSLTPGVLLGVRVSSALALIVALLTDIFGAGTGIGRLLIESQQRFDAATAWGLLLIVGAFGYLTNSALARLSAVRYASADAANPRTAAPSRSR</sequence>
<feature type="transmembrane region" description="Helical" evidence="7">
    <location>
        <begin position="440"/>
        <end position="461"/>
    </location>
</feature>
<evidence type="ECO:0000256" key="1">
    <source>
        <dbReference type="ARBA" id="ARBA00004651"/>
    </source>
</evidence>
<feature type="domain" description="ABC transmembrane type-1" evidence="8">
    <location>
        <begin position="56"/>
        <end position="240"/>
    </location>
</feature>
<organism evidence="9 10">
    <name type="scientific">Mycolicibacterium psychrotolerans</name>
    <dbReference type="NCBI Taxonomy" id="216929"/>
    <lineage>
        <taxon>Bacteria</taxon>
        <taxon>Bacillati</taxon>
        <taxon>Actinomycetota</taxon>
        <taxon>Actinomycetes</taxon>
        <taxon>Mycobacteriales</taxon>
        <taxon>Mycobacteriaceae</taxon>
        <taxon>Mycolicibacterium</taxon>
    </lineage>
</organism>
<comment type="subcellular location">
    <subcellularLocation>
        <location evidence="1 7">Cell membrane</location>
        <topology evidence="1 7">Multi-pass membrane protein</topology>
    </subcellularLocation>
</comment>
<dbReference type="CDD" id="cd06261">
    <property type="entry name" value="TM_PBP2"/>
    <property type="match status" value="1"/>
</dbReference>
<feature type="transmembrane region" description="Helical" evidence="7">
    <location>
        <begin position="315"/>
        <end position="338"/>
    </location>
</feature>
<keyword evidence="5 7" id="KW-1133">Transmembrane helix</keyword>
<feature type="transmembrane region" description="Helical" evidence="7">
    <location>
        <begin position="376"/>
        <end position="395"/>
    </location>
</feature>
<dbReference type="InterPro" id="IPR035906">
    <property type="entry name" value="MetI-like_sf"/>
</dbReference>
<evidence type="ECO:0000256" key="7">
    <source>
        <dbReference type="RuleBase" id="RU363032"/>
    </source>
</evidence>
<keyword evidence="4 7" id="KW-0812">Transmembrane</keyword>
<evidence type="ECO:0000256" key="3">
    <source>
        <dbReference type="ARBA" id="ARBA00022475"/>
    </source>
</evidence>
<dbReference type="GO" id="GO:0005886">
    <property type="term" value="C:plasma membrane"/>
    <property type="evidence" value="ECO:0007669"/>
    <property type="project" value="UniProtKB-SubCell"/>
</dbReference>
<feature type="transmembrane region" description="Helical" evidence="7">
    <location>
        <begin position="7"/>
        <end position="24"/>
    </location>
</feature>
<keyword evidence="10" id="KW-1185">Reference proteome</keyword>
<dbReference type="EMBL" id="AP022574">
    <property type="protein sequence ID" value="BBX70565.1"/>
    <property type="molecule type" value="Genomic_DNA"/>
</dbReference>
<protein>
    <recommendedName>
        <fullName evidence="8">ABC transmembrane type-1 domain-containing protein</fullName>
    </recommendedName>
</protein>
<dbReference type="PANTHER" id="PTHR30151:SF0">
    <property type="entry name" value="ABC TRANSPORTER PERMEASE PROTEIN MJ0413-RELATED"/>
    <property type="match status" value="1"/>
</dbReference>
<proteinExistence type="inferred from homology"/>
<feature type="transmembrane region" description="Helical" evidence="7">
    <location>
        <begin position="166"/>
        <end position="198"/>
    </location>
</feature>
<comment type="similarity">
    <text evidence="7">Belongs to the binding-protein-dependent transport system permease family.</text>
</comment>
<dbReference type="GO" id="GO:0055085">
    <property type="term" value="P:transmembrane transport"/>
    <property type="evidence" value="ECO:0007669"/>
    <property type="project" value="InterPro"/>
</dbReference>
<dbReference type="Pfam" id="PF00528">
    <property type="entry name" value="BPD_transp_1"/>
    <property type="match status" value="2"/>
</dbReference>
<evidence type="ECO:0000313" key="9">
    <source>
        <dbReference type="EMBL" id="BBX70565.1"/>
    </source>
</evidence>
<accession>A0A7I7MEE4</accession>
<dbReference type="AlphaFoldDB" id="A0A7I7MEE4"/>
<keyword evidence="2 7" id="KW-0813">Transport</keyword>
<dbReference type="PANTHER" id="PTHR30151">
    <property type="entry name" value="ALKANE SULFONATE ABC TRANSPORTER-RELATED, MEMBRANE SUBUNIT"/>
    <property type="match status" value="1"/>
</dbReference>
<dbReference type="RefSeq" id="WP_163723961.1">
    <property type="nucleotide sequence ID" value="NZ_AP022574.1"/>
</dbReference>
<feature type="transmembrane region" description="Helical" evidence="7">
    <location>
        <begin position="468"/>
        <end position="486"/>
    </location>
</feature>
<dbReference type="SUPFAM" id="SSF161098">
    <property type="entry name" value="MetI-like"/>
    <property type="match status" value="2"/>
</dbReference>
<dbReference type="PROSITE" id="PS50928">
    <property type="entry name" value="ABC_TM1"/>
    <property type="match status" value="2"/>
</dbReference>
<evidence type="ECO:0000259" key="8">
    <source>
        <dbReference type="PROSITE" id="PS50928"/>
    </source>
</evidence>
<dbReference type="Gene3D" id="1.10.3720.10">
    <property type="entry name" value="MetI-like"/>
    <property type="match status" value="2"/>
</dbReference>
<dbReference type="InterPro" id="IPR000515">
    <property type="entry name" value="MetI-like"/>
</dbReference>
<dbReference type="KEGG" id="mpsc:MPSYJ_40260"/>
<feature type="transmembrane region" description="Helical" evidence="7">
    <location>
        <begin position="97"/>
        <end position="116"/>
    </location>
</feature>
<keyword evidence="3" id="KW-1003">Cell membrane</keyword>
<evidence type="ECO:0000256" key="2">
    <source>
        <dbReference type="ARBA" id="ARBA00022448"/>
    </source>
</evidence>
<feature type="domain" description="ABC transmembrane type-1" evidence="8">
    <location>
        <begin position="311"/>
        <end position="495"/>
    </location>
</feature>
<feature type="transmembrane region" description="Helical" evidence="7">
    <location>
        <begin position="218"/>
        <end position="236"/>
    </location>
</feature>
<feature type="transmembrane region" description="Helical" evidence="7">
    <location>
        <begin position="415"/>
        <end position="434"/>
    </location>
</feature>
<name>A0A7I7MEE4_9MYCO</name>
<dbReference type="Proteomes" id="UP000466514">
    <property type="component" value="Chromosome"/>
</dbReference>
<reference evidence="9 10" key="1">
    <citation type="journal article" date="2019" name="Emerg. Microbes Infect.">
        <title>Comprehensive subspecies identification of 175 nontuberculous mycobacteria species based on 7547 genomic profiles.</title>
        <authorList>
            <person name="Matsumoto Y."/>
            <person name="Kinjo T."/>
            <person name="Motooka D."/>
            <person name="Nabeya D."/>
            <person name="Jung N."/>
            <person name="Uechi K."/>
            <person name="Horii T."/>
            <person name="Iida T."/>
            <person name="Fujita J."/>
            <person name="Nakamura S."/>
        </authorList>
    </citation>
    <scope>NUCLEOTIDE SEQUENCE [LARGE SCALE GENOMIC DNA]</scope>
    <source>
        <strain evidence="9 10">JCM 13323</strain>
    </source>
</reference>
<evidence type="ECO:0000256" key="4">
    <source>
        <dbReference type="ARBA" id="ARBA00022692"/>
    </source>
</evidence>
<gene>
    <name evidence="9" type="ORF">MPSYJ_40260</name>
</gene>
<keyword evidence="6 7" id="KW-0472">Membrane</keyword>
<feature type="transmembrane region" description="Helical" evidence="7">
    <location>
        <begin position="350"/>
        <end position="370"/>
    </location>
</feature>
<evidence type="ECO:0000256" key="6">
    <source>
        <dbReference type="ARBA" id="ARBA00023136"/>
    </source>
</evidence>
<feature type="transmembrane region" description="Helical" evidence="7">
    <location>
        <begin position="62"/>
        <end position="85"/>
    </location>
</feature>